<comment type="catalytic activity">
    <reaction evidence="6">
        <text>Endonucleolytic cleavage of RNA, removing 5'-extranucleotides from tRNA precursor.</text>
        <dbReference type="EC" id="3.1.26.5"/>
    </reaction>
</comment>
<evidence type="ECO:0000256" key="7">
    <source>
        <dbReference type="NCBIfam" id="TIGR00188"/>
    </source>
</evidence>
<dbReference type="Proteomes" id="UP000289537">
    <property type="component" value="Chromosome"/>
</dbReference>
<keyword evidence="5 6" id="KW-0694">RNA-binding</keyword>
<evidence type="ECO:0000313" key="10">
    <source>
        <dbReference type="Proteomes" id="UP000289537"/>
    </source>
</evidence>
<sequence>MILNIKNNKINKKNIIKKNKIFNYIIKNNEFIIKTFFIYVFIKKNCLLYPRIGLIIKKKYLKLSVKRNIIKRIIKEFFRKNKNLFYNFDLIFMLKNKINFYNKKDINKEINKIFKKIIYLKKIWNT</sequence>
<dbReference type="InterPro" id="IPR000100">
    <property type="entry name" value="RNase_P"/>
</dbReference>
<keyword evidence="1 6" id="KW-0819">tRNA processing</keyword>
<dbReference type="InterPro" id="IPR014721">
    <property type="entry name" value="Ribsml_uS5_D2-typ_fold_subgr"/>
</dbReference>
<dbReference type="GO" id="GO:0004526">
    <property type="term" value="F:ribonuclease P activity"/>
    <property type="evidence" value="ECO:0007669"/>
    <property type="project" value="UniProtKB-UniRule"/>
</dbReference>
<dbReference type="KEGG" id="eor:NARRFE1_02290"/>
<keyword evidence="8" id="KW-0812">Transmembrane</keyword>
<evidence type="ECO:0000256" key="4">
    <source>
        <dbReference type="ARBA" id="ARBA00022801"/>
    </source>
</evidence>
<keyword evidence="2 6" id="KW-0540">Nuclease</keyword>
<dbReference type="GO" id="GO:0030677">
    <property type="term" value="C:ribonuclease P complex"/>
    <property type="evidence" value="ECO:0007669"/>
    <property type="project" value="TreeGrafter"/>
</dbReference>
<dbReference type="EMBL" id="AP018161">
    <property type="protein sequence ID" value="BBA85158.1"/>
    <property type="molecule type" value="Genomic_DNA"/>
</dbReference>
<keyword evidence="8" id="KW-1133">Transmembrane helix</keyword>
<evidence type="ECO:0000256" key="2">
    <source>
        <dbReference type="ARBA" id="ARBA00022722"/>
    </source>
</evidence>
<evidence type="ECO:0000256" key="1">
    <source>
        <dbReference type="ARBA" id="ARBA00022694"/>
    </source>
</evidence>
<gene>
    <name evidence="6 9" type="primary">rnpA</name>
    <name evidence="9" type="ORF">NARRFE1_02290</name>
</gene>
<accession>A0A2Z5T440</accession>
<evidence type="ECO:0000256" key="5">
    <source>
        <dbReference type="ARBA" id="ARBA00022884"/>
    </source>
</evidence>
<dbReference type="HAMAP" id="MF_00227">
    <property type="entry name" value="RNase_P"/>
    <property type="match status" value="1"/>
</dbReference>
<keyword evidence="8" id="KW-0472">Membrane</keyword>
<comment type="similarity">
    <text evidence="6">Belongs to the RnpA family.</text>
</comment>
<reference evidence="9 10" key="1">
    <citation type="journal article" date="2017" name="Proc. Natl. Acad. Sci. U.S.A.">
        <title>Small genome symbiont underlies cuticle hardness in beetles.</title>
        <authorList>
            <person name="Anbutsu H."/>
            <person name="Moriyama M."/>
            <person name="Nikoh N."/>
            <person name="Hosokawa T."/>
            <person name="Futahashi R."/>
            <person name="Tanahashi M."/>
            <person name="Meng X.Y."/>
            <person name="Kuriwada T."/>
            <person name="Mori N."/>
            <person name="Oshima K."/>
            <person name="Hattori M."/>
            <person name="Fujie M."/>
            <person name="Satoh N."/>
            <person name="Maeda T."/>
            <person name="Shigenobu S."/>
            <person name="Koga R."/>
            <person name="Fukatsu T."/>
        </authorList>
    </citation>
    <scope>NUCLEOTIDE SEQUENCE [LARGE SCALE GENOMIC DNA]</scope>
    <source>
        <strain evidence="9">NARRFE1</strain>
    </source>
</reference>
<dbReference type="Pfam" id="PF00825">
    <property type="entry name" value="Ribonuclease_P"/>
    <property type="match status" value="1"/>
</dbReference>
<keyword evidence="4 6" id="KW-0378">Hydrolase</keyword>
<feature type="transmembrane region" description="Helical" evidence="8">
    <location>
        <begin position="21"/>
        <end position="42"/>
    </location>
</feature>
<dbReference type="AlphaFoldDB" id="A0A2Z5T440"/>
<organism evidence="9 10">
    <name type="scientific">endosymbiont of Rhynchophorus ferrugineus</name>
    <dbReference type="NCBI Taxonomy" id="1972133"/>
    <lineage>
        <taxon>Bacteria</taxon>
        <taxon>Pseudomonadati</taxon>
        <taxon>Pseudomonadota</taxon>
        <taxon>Gammaproteobacteria</taxon>
        <taxon>Candidatus Nardonella</taxon>
    </lineage>
</organism>
<evidence type="ECO:0000256" key="8">
    <source>
        <dbReference type="SAM" id="Phobius"/>
    </source>
</evidence>
<dbReference type="GO" id="GO:0000049">
    <property type="term" value="F:tRNA binding"/>
    <property type="evidence" value="ECO:0007669"/>
    <property type="project" value="UniProtKB-UniRule"/>
</dbReference>
<dbReference type="RefSeq" id="WP_148708504.1">
    <property type="nucleotide sequence ID" value="NZ_AP018161.1"/>
</dbReference>
<dbReference type="PANTHER" id="PTHR33992:SF1">
    <property type="entry name" value="RIBONUCLEASE P PROTEIN COMPONENT"/>
    <property type="match status" value="1"/>
</dbReference>
<protein>
    <recommendedName>
        <fullName evidence="6 7">Ribonuclease P protein component</fullName>
        <shortName evidence="6">RNase P protein</shortName>
        <shortName evidence="6">RNaseP protein</shortName>
        <ecNumber evidence="6 7">3.1.26.5</ecNumber>
    </recommendedName>
    <alternativeName>
        <fullName evidence="6">Protein C5</fullName>
    </alternativeName>
</protein>
<evidence type="ECO:0000313" key="9">
    <source>
        <dbReference type="EMBL" id="BBA85158.1"/>
    </source>
</evidence>
<comment type="function">
    <text evidence="6">RNaseP catalyzes the removal of the 5'-leader sequence from pre-tRNA to produce the mature 5'-terminus. It can also cleave other RNA substrates such as 4.5S RNA. The protein component plays an auxiliary but essential role in vivo by binding to the 5'-leader sequence and broadening the substrate specificity of the ribozyme.</text>
</comment>
<dbReference type="InterPro" id="IPR020568">
    <property type="entry name" value="Ribosomal_Su5_D2-typ_SF"/>
</dbReference>
<dbReference type="Gene3D" id="3.30.230.10">
    <property type="match status" value="1"/>
</dbReference>
<keyword evidence="10" id="KW-1185">Reference proteome</keyword>
<dbReference type="SUPFAM" id="SSF54211">
    <property type="entry name" value="Ribosomal protein S5 domain 2-like"/>
    <property type="match status" value="1"/>
</dbReference>
<dbReference type="EC" id="3.1.26.5" evidence="6 7"/>
<dbReference type="NCBIfam" id="TIGR00188">
    <property type="entry name" value="rnpA"/>
    <property type="match status" value="1"/>
</dbReference>
<keyword evidence="3 6" id="KW-0255">Endonuclease</keyword>
<name>A0A2Z5T440_9GAMM</name>
<dbReference type="GO" id="GO:0042781">
    <property type="term" value="F:3'-tRNA processing endoribonuclease activity"/>
    <property type="evidence" value="ECO:0007669"/>
    <property type="project" value="TreeGrafter"/>
</dbReference>
<comment type="subunit">
    <text evidence="6">Consists of a catalytic RNA component (M1 or rnpB) and a protein subunit.</text>
</comment>
<dbReference type="GO" id="GO:0001682">
    <property type="term" value="P:tRNA 5'-leader removal"/>
    <property type="evidence" value="ECO:0007669"/>
    <property type="project" value="UniProtKB-UniRule"/>
</dbReference>
<evidence type="ECO:0000256" key="3">
    <source>
        <dbReference type="ARBA" id="ARBA00022759"/>
    </source>
</evidence>
<dbReference type="PANTHER" id="PTHR33992">
    <property type="entry name" value="RIBONUCLEASE P PROTEIN COMPONENT"/>
    <property type="match status" value="1"/>
</dbReference>
<proteinExistence type="inferred from homology"/>
<evidence type="ECO:0000256" key="6">
    <source>
        <dbReference type="HAMAP-Rule" id="MF_00227"/>
    </source>
</evidence>